<gene>
    <name evidence="2" type="ORF">B5V51_7685</name>
</gene>
<feature type="compositionally biased region" description="Polar residues" evidence="1">
    <location>
        <begin position="353"/>
        <end position="363"/>
    </location>
</feature>
<dbReference type="EMBL" id="NWSH01003371">
    <property type="protein sequence ID" value="PCG66438.1"/>
    <property type="molecule type" value="Genomic_DNA"/>
</dbReference>
<organism evidence="2">
    <name type="scientific">Heliothis virescens</name>
    <name type="common">Tobacco budworm moth</name>
    <dbReference type="NCBI Taxonomy" id="7102"/>
    <lineage>
        <taxon>Eukaryota</taxon>
        <taxon>Metazoa</taxon>
        <taxon>Ecdysozoa</taxon>
        <taxon>Arthropoda</taxon>
        <taxon>Hexapoda</taxon>
        <taxon>Insecta</taxon>
        <taxon>Pterygota</taxon>
        <taxon>Neoptera</taxon>
        <taxon>Endopterygota</taxon>
        <taxon>Lepidoptera</taxon>
        <taxon>Glossata</taxon>
        <taxon>Ditrysia</taxon>
        <taxon>Noctuoidea</taxon>
        <taxon>Noctuidae</taxon>
        <taxon>Heliothinae</taxon>
        <taxon>Heliothis</taxon>
    </lineage>
</organism>
<feature type="region of interest" description="Disordered" evidence="1">
    <location>
        <begin position="259"/>
        <end position="301"/>
    </location>
</feature>
<accession>A0A2A4J430</accession>
<reference evidence="2" key="1">
    <citation type="submission" date="2017-09" db="EMBL/GenBank/DDBJ databases">
        <title>Contemporary evolution of a Lepidopteran species, Heliothis virescens, in response to modern agricultural practices.</title>
        <authorList>
            <person name="Fritz M.L."/>
            <person name="Deyonke A.M."/>
            <person name="Papanicolaou A."/>
            <person name="Micinski S."/>
            <person name="Westbrook J."/>
            <person name="Gould F."/>
        </authorList>
    </citation>
    <scope>NUCLEOTIDE SEQUENCE [LARGE SCALE GENOMIC DNA]</scope>
    <source>
        <strain evidence="2">HvINT-</strain>
        <tissue evidence="2">Whole body</tissue>
    </source>
</reference>
<comment type="caution">
    <text evidence="2">The sequence shown here is derived from an EMBL/GenBank/DDBJ whole genome shotgun (WGS) entry which is preliminary data.</text>
</comment>
<name>A0A2A4J430_HELVI</name>
<proteinExistence type="predicted"/>
<feature type="region of interest" description="Disordered" evidence="1">
    <location>
        <begin position="46"/>
        <end position="91"/>
    </location>
</feature>
<feature type="compositionally biased region" description="Polar residues" evidence="1">
    <location>
        <begin position="264"/>
        <end position="280"/>
    </location>
</feature>
<evidence type="ECO:0000256" key="1">
    <source>
        <dbReference type="SAM" id="MobiDB-lite"/>
    </source>
</evidence>
<dbReference type="AlphaFoldDB" id="A0A2A4J430"/>
<feature type="region of interest" description="Disordered" evidence="1">
    <location>
        <begin position="331"/>
        <end position="363"/>
    </location>
</feature>
<protein>
    <submittedName>
        <fullName evidence="2">Uncharacterized protein</fullName>
    </submittedName>
</protein>
<sequence length="632" mass="70296">MDYGATDSDFMDYTINDTWWDEIPPKSTPLATYPTLIATPSSLTPSPTFLTEETSSTPPISIPPPIQDNREYPPYYQDPHLTMTYDPESQPPRLTPQPVYIDYTLVPGYSFTFSFVPKDTSSRVSMYYTETITLPPWITTPRTYETVEVTFPGVSKPSFPISTLFVTTPVPDYMPTLSIQAIDETYSMVLPSRKFTSPVYTLFPGFTFEPGATSTPYPPPPVLTYIPDFLTSPQPYSVIPLSPRALQKSFGRASVKRRLRNIGRAQSTPSLRSRGVQSTPPAGVRGVQSTPPAVGRGVQSTTMGDELSNWLSLSTRYTPVENWISELATRAEPAHDSNANKEPPQAADGPTKRSYQNNMATTSSPVVRQGIELPDAYTQPQDYGFSTATGQKEKFIGENELGMLTLGTTPIQGDHTMTTMIQGAPAYKPYEVTMSTIAGDVLEGKIKVPADGMVPGDSYEYSRPPGVTFPEPPNLPGAEDNVHPGMTPPISLVVDPYKRYEKMMDELNEGYMMIFLMELTRLVTSKDPKDVYEVIQHSEPITVGWFQRAQVAWFGHPLVEVTMSIGIFLSEAETDAVRSYSSMMHQLLRTRRTALATDVNSIIDYADMLYEHAEGYRLFNSLIEFEAFPNGM</sequence>
<evidence type="ECO:0000313" key="2">
    <source>
        <dbReference type="EMBL" id="PCG66438.1"/>
    </source>
</evidence>